<dbReference type="Proteomes" id="UP001236559">
    <property type="component" value="Unassembled WGS sequence"/>
</dbReference>
<keyword evidence="6" id="KW-1185">Reference proteome</keyword>
<evidence type="ECO:0000259" key="4">
    <source>
        <dbReference type="PROSITE" id="PS50173"/>
    </source>
</evidence>
<dbReference type="Pfam" id="PF00817">
    <property type="entry name" value="IMS"/>
    <property type="match status" value="1"/>
</dbReference>
<keyword evidence="3" id="KW-0238">DNA-binding</keyword>
<dbReference type="NCBIfam" id="NF010731">
    <property type="entry name" value="PRK14133.1"/>
    <property type="match status" value="1"/>
</dbReference>
<feature type="binding site" evidence="3">
    <location>
        <position position="7"/>
    </location>
    <ligand>
        <name>Mg(2+)</name>
        <dbReference type="ChEBI" id="CHEBI:18420"/>
    </ligand>
</feature>
<dbReference type="PANTHER" id="PTHR11076:SF33">
    <property type="entry name" value="DNA POLYMERASE KAPPA"/>
    <property type="match status" value="1"/>
</dbReference>
<keyword evidence="3" id="KW-0460">Magnesium</keyword>
<dbReference type="PANTHER" id="PTHR11076">
    <property type="entry name" value="DNA REPAIR POLYMERASE UMUC / TRANSFERASE FAMILY MEMBER"/>
    <property type="match status" value="1"/>
</dbReference>
<keyword evidence="2 3" id="KW-0515">Mutator protein</keyword>
<dbReference type="RefSeq" id="WP_307494877.1">
    <property type="nucleotide sequence ID" value="NZ_JAUSTN010000002.1"/>
</dbReference>
<comment type="function">
    <text evidence="3">Poorly processive, error-prone DNA polymerase involved in untargeted mutagenesis. Copies undamaged DNA at stalled replication forks, which arise in vivo from mismatched or misaligned primer ends. These misaligned primers can be extended by PolIV. Exhibits no 3'-5' exonuclease (proofreading) activity. May be involved in translesional synthesis, in conjunction with the beta clamp from PolIII.</text>
</comment>
<evidence type="ECO:0000256" key="2">
    <source>
        <dbReference type="ARBA" id="ARBA00022457"/>
    </source>
</evidence>
<dbReference type="Pfam" id="PF11799">
    <property type="entry name" value="IMS_C"/>
    <property type="match status" value="1"/>
</dbReference>
<keyword evidence="3" id="KW-0227">DNA damage</keyword>
<keyword evidence="3" id="KW-0239">DNA-directed DNA polymerase</keyword>
<dbReference type="HAMAP" id="MF_01113">
    <property type="entry name" value="DNApol_IV"/>
    <property type="match status" value="1"/>
</dbReference>
<sequence length="347" mass="39853">MRIVHVDIDAFFASVEEIDNPDLEGKPMVVGGRSQRGVITTANYEAREYGLHSAMPIFMAKNLCPNVIIVPGRMNRYKEMSERVFSILRSHTSLVEKVSIDEAYLDITNLKLDKIKFCYDLKLEIKNKTGLNISCGLSYNKFLAKLGSEWNKPDGFKYISEKMVPEILMPLDISKVHGIGKKSENKLRAIGINTVKDLYTLSEEFLVEMFGRFGHELFYRIRGIDKRKVEPIRDRKSMGVERTFISTSDEEQIRDYINKFSEELSQDFIKYNLGANTLTLKLKTEDFKVHTMSKTFLTLVLKKEEIEKIALDLYENIKPDKKIRLLGISGSNLIDLNTRQLNFLGGL</sequence>
<dbReference type="NCBIfam" id="NF002677">
    <property type="entry name" value="PRK02406.1"/>
    <property type="match status" value="1"/>
</dbReference>
<dbReference type="InterPro" id="IPR017961">
    <property type="entry name" value="DNA_pol_Y-fam_little_finger"/>
</dbReference>
<protein>
    <recommendedName>
        <fullName evidence="3">DNA polymerase IV</fullName>
        <shortName evidence="3">Pol IV</shortName>
        <ecNumber evidence="3">2.7.7.7</ecNumber>
    </recommendedName>
</protein>
<dbReference type="EMBL" id="JAUSTN010000002">
    <property type="protein sequence ID" value="MDQ0274338.1"/>
    <property type="molecule type" value="Genomic_DNA"/>
</dbReference>
<accession>A0ABU0AV68</accession>
<gene>
    <name evidence="3" type="primary">dinB</name>
    <name evidence="5" type="ORF">J2S72_000346</name>
</gene>
<feature type="active site" evidence="3">
    <location>
        <position position="102"/>
    </location>
</feature>
<keyword evidence="3 5" id="KW-0548">Nucleotidyltransferase</keyword>
<dbReference type="InterPro" id="IPR024728">
    <property type="entry name" value="PolY_HhH_motif"/>
</dbReference>
<evidence type="ECO:0000256" key="3">
    <source>
        <dbReference type="HAMAP-Rule" id="MF_01113"/>
    </source>
</evidence>
<dbReference type="InterPro" id="IPR036775">
    <property type="entry name" value="DNA_pol_Y-fam_lit_finger_sf"/>
</dbReference>
<evidence type="ECO:0000256" key="1">
    <source>
        <dbReference type="ARBA" id="ARBA00010945"/>
    </source>
</evidence>
<comment type="caution">
    <text evidence="5">The sequence shown here is derived from an EMBL/GenBank/DDBJ whole genome shotgun (WGS) entry which is preliminary data.</text>
</comment>
<comment type="cofactor">
    <cofactor evidence="3">
        <name>Mg(2+)</name>
        <dbReference type="ChEBI" id="CHEBI:18420"/>
    </cofactor>
    <text evidence="3">Binds 2 magnesium ions per subunit.</text>
</comment>
<feature type="site" description="Substrate discrimination" evidence="3">
    <location>
        <position position="12"/>
    </location>
</feature>
<dbReference type="SUPFAM" id="SSF100879">
    <property type="entry name" value="Lesion bypass DNA polymerase (Y-family), little finger domain"/>
    <property type="match status" value="1"/>
</dbReference>
<keyword evidence="3 5" id="KW-0808">Transferase</keyword>
<dbReference type="SUPFAM" id="SSF56672">
    <property type="entry name" value="DNA/RNA polymerases"/>
    <property type="match status" value="1"/>
</dbReference>
<dbReference type="InterPro" id="IPR001126">
    <property type="entry name" value="UmuC"/>
</dbReference>
<dbReference type="Gene3D" id="1.10.150.20">
    <property type="entry name" value="5' to 3' exonuclease, C-terminal subdomain"/>
    <property type="match status" value="1"/>
</dbReference>
<comment type="subcellular location">
    <subcellularLocation>
        <location evidence="3">Cytoplasm</location>
    </subcellularLocation>
</comment>
<dbReference type="InterPro" id="IPR043128">
    <property type="entry name" value="Rev_trsase/Diguanyl_cyclase"/>
</dbReference>
<dbReference type="InterPro" id="IPR022880">
    <property type="entry name" value="DNApol_IV"/>
</dbReference>
<comment type="similarity">
    <text evidence="1 3">Belongs to the DNA polymerase type-Y family.</text>
</comment>
<keyword evidence="3" id="KW-0234">DNA repair</keyword>
<dbReference type="InterPro" id="IPR043502">
    <property type="entry name" value="DNA/RNA_pol_sf"/>
</dbReference>
<keyword evidence="3" id="KW-0235">DNA replication</keyword>
<dbReference type="PROSITE" id="PS50173">
    <property type="entry name" value="UMUC"/>
    <property type="match status" value="1"/>
</dbReference>
<name>A0ABU0AV68_9FIRM</name>
<dbReference type="Gene3D" id="3.40.1170.60">
    <property type="match status" value="1"/>
</dbReference>
<feature type="binding site" evidence="3">
    <location>
        <position position="101"/>
    </location>
    <ligand>
        <name>Mg(2+)</name>
        <dbReference type="ChEBI" id="CHEBI:18420"/>
    </ligand>
</feature>
<comment type="catalytic activity">
    <reaction evidence="3">
        <text>DNA(n) + a 2'-deoxyribonucleoside 5'-triphosphate = DNA(n+1) + diphosphate</text>
        <dbReference type="Rhea" id="RHEA:22508"/>
        <dbReference type="Rhea" id="RHEA-COMP:17339"/>
        <dbReference type="Rhea" id="RHEA-COMP:17340"/>
        <dbReference type="ChEBI" id="CHEBI:33019"/>
        <dbReference type="ChEBI" id="CHEBI:61560"/>
        <dbReference type="ChEBI" id="CHEBI:173112"/>
        <dbReference type="EC" id="2.7.7.7"/>
    </reaction>
</comment>
<evidence type="ECO:0000313" key="6">
    <source>
        <dbReference type="Proteomes" id="UP001236559"/>
    </source>
</evidence>
<comment type="subunit">
    <text evidence="3">Monomer.</text>
</comment>
<dbReference type="CDD" id="cd03586">
    <property type="entry name" value="PolY_Pol_IV_kappa"/>
    <property type="match status" value="1"/>
</dbReference>
<keyword evidence="3" id="KW-0963">Cytoplasm</keyword>
<proteinExistence type="inferred from homology"/>
<feature type="domain" description="UmuC" evidence="4">
    <location>
        <begin position="3"/>
        <end position="180"/>
    </location>
</feature>
<dbReference type="EC" id="2.7.7.7" evidence="3"/>
<keyword evidence="3" id="KW-0479">Metal-binding</keyword>
<evidence type="ECO:0000313" key="5">
    <source>
        <dbReference type="EMBL" id="MDQ0274338.1"/>
    </source>
</evidence>
<dbReference type="InterPro" id="IPR050116">
    <property type="entry name" value="DNA_polymerase-Y"/>
</dbReference>
<dbReference type="GO" id="GO:0003887">
    <property type="term" value="F:DNA-directed DNA polymerase activity"/>
    <property type="evidence" value="ECO:0007669"/>
    <property type="project" value="UniProtKB-EC"/>
</dbReference>
<reference evidence="5 6" key="1">
    <citation type="submission" date="2023-07" db="EMBL/GenBank/DDBJ databases">
        <title>Genomic Encyclopedia of Type Strains, Phase IV (KMG-IV): sequencing the most valuable type-strain genomes for metagenomic binning, comparative biology and taxonomic classification.</title>
        <authorList>
            <person name="Goeker M."/>
        </authorList>
    </citation>
    <scope>NUCLEOTIDE SEQUENCE [LARGE SCALE GENOMIC DNA]</scope>
    <source>
        <strain evidence="5 6">DSM 22616</strain>
    </source>
</reference>
<dbReference type="Pfam" id="PF11798">
    <property type="entry name" value="IMS_HHH"/>
    <property type="match status" value="1"/>
</dbReference>
<dbReference type="Gene3D" id="3.30.70.270">
    <property type="match status" value="1"/>
</dbReference>
<dbReference type="Gene3D" id="3.30.1490.100">
    <property type="entry name" value="DNA polymerase, Y-family, little finger domain"/>
    <property type="match status" value="1"/>
</dbReference>
<organism evidence="5 6">
    <name type="scientific">Peptoniphilus koenoeneniae</name>
    <dbReference type="NCBI Taxonomy" id="507751"/>
    <lineage>
        <taxon>Bacteria</taxon>
        <taxon>Bacillati</taxon>
        <taxon>Bacillota</taxon>
        <taxon>Tissierellia</taxon>
        <taxon>Tissierellales</taxon>
        <taxon>Peptoniphilaceae</taxon>
        <taxon>Peptoniphilus</taxon>
    </lineage>
</organism>